<dbReference type="NCBIfam" id="NF003434">
    <property type="entry name" value="PRK04950.1"/>
    <property type="match status" value="1"/>
</dbReference>
<evidence type="ECO:0000313" key="8">
    <source>
        <dbReference type="Proteomes" id="UP001596364"/>
    </source>
</evidence>
<dbReference type="Proteomes" id="UP001596364">
    <property type="component" value="Unassembled WGS sequence"/>
</dbReference>
<evidence type="ECO:0000313" key="7">
    <source>
        <dbReference type="EMBL" id="MFC6440140.1"/>
    </source>
</evidence>
<dbReference type="InterPro" id="IPR023529">
    <property type="entry name" value="ProQ"/>
</dbReference>
<feature type="compositionally biased region" description="Basic and acidic residues" evidence="5">
    <location>
        <begin position="96"/>
        <end position="116"/>
    </location>
</feature>
<evidence type="ECO:0000259" key="6">
    <source>
        <dbReference type="SMART" id="SM00945"/>
    </source>
</evidence>
<evidence type="ECO:0000256" key="2">
    <source>
        <dbReference type="ARBA" id="ARBA00022884"/>
    </source>
</evidence>
<evidence type="ECO:0000256" key="5">
    <source>
        <dbReference type="SAM" id="MobiDB-lite"/>
    </source>
</evidence>
<gene>
    <name evidence="4 7" type="primary">proQ</name>
    <name evidence="7" type="ORF">ACFP85_08275</name>
</gene>
<dbReference type="PANTHER" id="PTHR38106">
    <property type="entry name" value="RNA CHAPERONE PROQ"/>
    <property type="match status" value="1"/>
</dbReference>
<organism evidence="7 8">
    <name type="scientific">Pseudobowmanella zhangzhouensis</name>
    <dbReference type="NCBI Taxonomy" id="1537679"/>
    <lineage>
        <taxon>Bacteria</taxon>
        <taxon>Pseudomonadati</taxon>
        <taxon>Pseudomonadota</taxon>
        <taxon>Gammaproteobacteria</taxon>
        <taxon>Alteromonadales</taxon>
        <taxon>Alteromonadaceae</taxon>
    </lineage>
</organism>
<keyword evidence="1 4" id="KW-0963">Cytoplasm</keyword>
<dbReference type="RefSeq" id="WP_131257023.1">
    <property type="nucleotide sequence ID" value="NZ_JBHSUS010000001.1"/>
</dbReference>
<comment type="similarity">
    <text evidence="4">Belongs to the ProQ family.</text>
</comment>
<accession>A0ABW1XLK1</accession>
<dbReference type="Pfam" id="PF04352">
    <property type="entry name" value="ProQ"/>
    <property type="match status" value="1"/>
</dbReference>
<reference evidence="8" key="1">
    <citation type="journal article" date="2019" name="Int. J. Syst. Evol. Microbiol.">
        <title>The Global Catalogue of Microorganisms (GCM) 10K type strain sequencing project: providing services to taxonomists for standard genome sequencing and annotation.</title>
        <authorList>
            <consortium name="The Broad Institute Genomics Platform"/>
            <consortium name="The Broad Institute Genome Sequencing Center for Infectious Disease"/>
            <person name="Wu L."/>
            <person name="Ma J."/>
        </authorList>
    </citation>
    <scope>NUCLEOTIDE SEQUENCE [LARGE SCALE GENOMIC DNA]</scope>
    <source>
        <strain evidence="8">CGMCC 1.16031</strain>
    </source>
</reference>
<evidence type="ECO:0000256" key="1">
    <source>
        <dbReference type="ARBA" id="ARBA00022490"/>
    </source>
</evidence>
<comment type="caution">
    <text evidence="7">The sequence shown here is derived from an EMBL/GenBank/DDBJ whole genome shotgun (WGS) entry which is preliminary data.</text>
</comment>
<keyword evidence="2 4" id="KW-0694">RNA-binding</keyword>
<dbReference type="HAMAP" id="MF_00749">
    <property type="entry name" value="ProQ"/>
    <property type="match status" value="1"/>
</dbReference>
<keyword evidence="3 4" id="KW-0143">Chaperone</keyword>
<feature type="domain" description="ProQ/FinO" evidence="6">
    <location>
        <begin position="5"/>
        <end position="119"/>
    </location>
</feature>
<dbReference type="SUPFAM" id="SSF48657">
    <property type="entry name" value="FinO-like"/>
    <property type="match status" value="1"/>
</dbReference>
<protein>
    <recommendedName>
        <fullName evidence="4">RNA chaperone ProQ</fullName>
    </recommendedName>
</protein>
<dbReference type="SMART" id="SM00945">
    <property type="entry name" value="ProQ"/>
    <property type="match status" value="1"/>
</dbReference>
<dbReference type="PANTHER" id="PTHR38106:SF1">
    <property type="entry name" value="RNA CHAPERONE PROQ"/>
    <property type="match status" value="1"/>
</dbReference>
<proteinExistence type="inferred from homology"/>
<name>A0ABW1XLK1_9ALTE</name>
<dbReference type="Pfam" id="PF17516">
    <property type="entry name" value="ProQ_C"/>
    <property type="match status" value="1"/>
</dbReference>
<feature type="region of interest" description="Disordered" evidence="5">
    <location>
        <begin position="96"/>
        <end position="162"/>
    </location>
</feature>
<dbReference type="Gene3D" id="1.10.1710.10">
    <property type="entry name" value="ProQ/FinO domain"/>
    <property type="match status" value="1"/>
</dbReference>
<comment type="function">
    <text evidence="4">RNA chaperone with significant RNA binding, RNA strand exchange and RNA duplexing activities.</text>
</comment>
<dbReference type="InterPro" id="IPR016103">
    <property type="entry name" value="ProQ/FinO"/>
</dbReference>
<dbReference type="InterPro" id="IPR035236">
    <property type="entry name" value="ProQ_C"/>
</dbReference>
<dbReference type="EMBL" id="JBHSUS010000001">
    <property type="protein sequence ID" value="MFC6440140.1"/>
    <property type="molecule type" value="Genomic_DNA"/>
</dbReference>
<evidence type="ECO:0000256" key="3">
    <source>
        <dbReference type="ARBA" id="ARBA00023186"/>
    </source>
</evidence>
<keyword evidence="8" id="KW-1185">Reference proteome</keyword>
<comment type="subcellular location">
    <subcellularLocation>
        <location evidence="4">Cytoplasm</location>
    </subcellularLocation>
</comment>
<dbReference type="InterPro" id="IPR036442">
    <property type="entry name" value="ProQ/FinO_sf"/>
</dbReference>
<evidence type="ECO:0000256" key="4">
    <source>
        <dbReference type="HAMAP-Rule" id="MF_00749"/>
    </source>
</evidence>
<sequence length="210" mass="23139">MDNPQKFSNSKEVIAFLAETFPACFSVKGEAKPLKIGIFQDLAERLDNDERVSKTLLRSSLRHYTNSWRYLESVKTGAHRVDLDGQAGDVIEQQHAEHAEQQLKESKERIAAKRAESATNSADKKPAKKKFQPKSDAKGTKPANRKPIKKGPPPQKLQDTDMVAGTKVTVKVGKAPMPATIVEVGKDGIQVQLDTGMQVKVPASNLRLAR</sequence>